<dbReference type="AlphaFoldDB" id="A0AAD7HL42"/>
<evidence type="ECO:0000313" key="2">
    <source>
        <dbReference type="EMBL" id="KAJ7722836.1"/>
    </source>
</evidence>
<proteinExistence type="predicted"/>
<feature type="region of interest" description="Disordered" evidence="1">
    <location>
        <begin position="147"/>
        <end position="239"/>
    </location>
</feature>
<feature type="region of interest" description="Disordered" evidence="1">
    <location>
        <begin position="1"/>
        <end position="35"/>
    </location>
</feature>
<evidence type="ECO:0000256" key="1">
    <source>
        <dbReference type="SAM" id="MobiDB-lite"/>
    </source>
</evidence>
<feature type="compositionally biased region" description="Polar residues" evidence="1">
    <location>
        <begin position="1"/>
        <end position="22"/>
    </location>
</feature>
<organism evidence="2 3">
    <name type="scientific">Mycena metata</name>
    <dbReference type="NCBI Taxonomy" id="1033252"/>
    <lineage>
        <taxon>Eukaryota</taxon>
        <taxon>Fungi</taxon>
        <taxon>Dikarya</taxon>
        <taxon>Basidiomycota</taxon>
        <taxon>Agaricomycotina</taxon>
        <taxon>Agaricomycetes</taxon>
        <taxon>Agaricomycetidae</taxon>
        <taxon>Agaricales</taxon>
        <taxon>Marasmiineae</taxon>
        <taxon>Mycenaceae</taxon>
        <taxon>Mycena</taxon>
    </lineage>
</organism>
<dbReference type="Proteomes" id="UP001215598">
    <property type="component" value="Unassembled WGS sequence"/>
</dbReference>
<dbReference type="EMBL" id="JARKIB010000216">
    <property type="protein sequence ID" value="KAJ7722836.1"/>
    <property type="molecule type" value="Genomic_DNA"/>
</dbReference>
<keyword evidence="3" id="KW-1185">Reference proteome</keyword>
<comment type="caution">
    <text evidence="2">The sequence shown here is derived from an EMBL/GenBank/DDBJ whole genome shotgun (WGS) entry which is preliminary data.</text>
</comment>
<reference evidence="2" key="1">
    <citation type="submission" date="2023-03" db="EMBL/GenBank/DDBJ databases">
        <title>Massive genome expansion in bonnet fungi (Mycena s.s.) driven by repeated elements and novel gene families across ecological guilds.</title>
        <authorList>
            <consortium name="Lawrence Berkeley National Laboratory"/>
            <person name="Harder C.B."/>
            <person name="Miyauchi S."/>
            <person name="Viragh M."/>
            <person name="Kuo A."/>
            <person name="Thoen E."/>
            <person name="Andreopoulos B."/>
            <person name="Lu D."/>
            <person name="Skrede I."/>
            <person name="Drula E."/>
            <person name="Henrissat B."/>
            <person name="Morin E."/>
            <person name="Kohler A."/>
            <person name="Barry K."/>
            <person name="LaButti K."/>
            <person name="Morin E."/>
            <person name="Salamov A."/>
            <person name="Lipzen A."/>
            <person name="Mereny Z."/>
            <person name="Hegedus B."/>
            <person name="Baldrian P."/>
            <person name="Stursova M."/>
            <person name="Weitz H."/>
            <person name="Taylor A."/>
            <person name="Grigoriev I.V."/>
            <person name="Nagy L.G."/>
            <person name="Martin F."/>
            <person name="Kauserud H."/>
        </authorList>
    </citation>
    <scope>NUCLEOTIDE SEQUENCE</scope>
    <source>
        <strain evidence="2">CBHHK182m</strain>
    </source>
</reference>
<sequence>MRPSSSASVISDTGSAATQNSAEFEPVKGKQSISKEDKAALRTRLIGWREQRHFEMGNSPYLPPECVLPPKQLEKLVAAAGTFLKHALVEPKHVRKAVTWELAAETDITQVCGVISGWRLTLNISRTPPSERRQGKQPRTFMAPIAQPVFSPMPPRPSRQPLATPGPSTRGRRPAHGLSPNRTASTRQNIPPLSAPTSLYSPADNPFSRTPTAYDGFFSTYRRPSSTYSTPQNTPHTHR</sequence>
<feature type="compositionally biased region" description="Low complexity" evidence="1">
    <location>
        <begin position="219"/>
        <end position="231"/>
    </location>
</feature>
<feature type="compositionally biased region" description="Polar residues" evidence="1">
    <location>
        <begin position="180"/>
        <end position="200"/>
    </location>
</feature>
<name>A0AAD7HL42_9AGAR</name>
<evidence type="ECO:0000313" key="3">
    <source>
        <dbReference type="Proteomes" id="UP001215598"/>
    </source>
</evidence>
<protein>
    <submittedName>
        <fullName evidence="2">Uncharacterized protein</fullName>
    </submittedName>
</protein>
<accession>A0AAD7HL42</accession>
<gene>
    <name evidence="2" type="ORF">B0H16DRAFT_1599805</name>
</gene>
<feature type="compositionally biased region" description="Basic and acidic residues" evidence="1">
    <location>
        <begin position="25"/>
        <end position="35"/>
    </location>
</feature>